<feature type="transmembrane region" description="Helical" evidence="5">
    <location>
        <begin position="94"/>
        <end position="116"/>
    </location>
</feature>
<accession>A0A7D5PB89</accession>
<dbReference type="Proteomes" id="UP000509667">
    <property type="component" value="Chromosome"/>
</dbReference>
<evidence type="ECO:0000313" key="7">
    <source>
        <dbReference type="EMBL" id="QLH78800.1"/>
    </source>
</evidence>
<dbReference type="AlphaFoldDB" id="A0A7D5PB89"/>
<reference evidence="7 8" key="1">
    <citation type="submission" date="2020-07" db="EMBL/GenBank/DDBJ databases">
        <title>Halosimplex pelagicum sp. nov. and Halosimplex rubrum sp. nov., isolated from salted brown alga Laminaria, and emended description of the genus Halosimplex.</title>
        <authorList>
            <person name="Cui H."/>
        </authorList>
    </citation>
    <scope>NUCLEOTIDE SEQUENCE [LARGE SCALE GENOMIC DNA]</scope>
    <source>
        <strain evidence="7 8">R27</strain>
    </source>
</reference>
<keyword evidence="4 5" id="KW-0472">Membrane</keyword>
<feature type="domain" description="Yip1" evidence="6">
    <location>
        <begin position="23"/>
        <end position="232"/>
    </location>
</feature>
<dbReference type="EMBL" id="CP058910">
    <property type="protein sequence ID" value="QLH78800.1"/>
    <property type="molecule type" value="Genomic_DNA"/>
</dbReference>
<dbReference type="Pfam" id="PF04893">
    <property type="entry name" value="Yip1"/>
    <property type="match status" value="1"/>
</dbReference>
<name>A0A7D5PB89_9EURY</name>
<evidence type="ECO:0000256" key="3">
    <source>
        <dbReference type="ARBA" id="ARBA00022989"/>
    </source>
</evidence>
<comment type="subcellular location">
    <subcellularLocation>
        <location evidence="1">Membrane</location>
        <topology evidence="1">Multi-pass membrane protein</topology>
    </subcellularLocation>
</comment>
<gene>
    <name evidence="7" type="ORF">HZS55_16540</name>
</gene>
<dbReference type="RefSeq" id="WP_179908678.1">
    <property type="nucleotide sequence ID" value="NZ_CP058910.1"/>
</dbReference>
<dbReference type="GeneID" id="56079505"/>
<dbReference type="KEGG" id="hrr:HZS55_16540"/>
<organism evidence="7 8">
    <name type="scientific">Halosimplex rubrum</name>
    <dbReference type="NCBI Taxonomy" id="869889"/>
    <lineage>
        <taxon>Archaea</taxon>
        <taxon>Methanobacteriati</taxon>
        <taxon>Methanobacteriota</taxon>
        <taxon>Stenosarchaea group</taxon>
        <taxon>Halobacteria</taxon>
        <taxon>Halobacteriales</taxon>
        <taxon>Haloarculaceae</taxon>
        <taxon>Halosimplex</taxon>
    </lineage>
</organism>
<feature type="transmembrane region" description="Helical" evidence="5">
    <location>
        <begin position="183"/>
        <end position="206"/>
    </location>
</feature>
<keyword evidence="3 5" id="KW-1133">Transmembrane helix</keyword>
<evidence type="ECO:0000256" key="2">
    <source>
        <dbReference type="ARBA" id="ARBA00022692"/>
    </source>
</evidence>
<evidence type="ECO:0000256" key="1">
    <source>
        <dbReference type="ARBA" id="ARBA00004141"/>
    </source>
</evidence>
<dbReference type="OrthoDB" id="234734at2157"/>
<proteinExistence type="predicted"/>
<evidence type="ECO:0000256" key="5">
    <source>
        <dbReference type="SAM" id="Phobius"/>
    </source>
</evidence>
<evidence type="ECO:0000256" key="4">
    <source>
        <dbReference type="ARBA" id="ARBA00023136"/>
    </source>
</evidence>
<dbReference type="GO" id="GO:0016020">
    <property type="term" value="C:membrane"/>
    <property type="evidence" value="ECO:0007669"/>
    <property type="project" value="UniProtKB-SubCell"/>
</dbReference>
<evidence type="ECO:0000313" key="8">
    <source>
        <dbReference type="Proteomes" id="UP000509667"/>
    </source>
</evidence>
<sequence>MGVSNAVRNPGSYLSRTLGLYRALLTDPERFYEEFIGTRRVKSEFALVLVAGLIGLVGNYLMLQELIFEFEAFDSIVINQQVRFQLQQRVIEPVLGAFLLWVWFGIGMYYVGWLYTTIGTTYVTMKRTAWALFPILIANVIHTAAMAYASTTLDVTEEDITLSTSLSSEVSSFVWSQASGETVVIAATAVAIVFALWTGYIGAYAIKDVRDLTMSEAYKVAAVPTAGYVLYIAYSVFTAL</sequence>
<feature type="transmembrane region" description="Helical" evidence="5">
    <location>
        <begin position="128"/>
        <end position="149"/>
    </location>
</feature>
<dbReference type="InterPro" id="IPR006977">
    <property type="entry name" value="Yip1_dom"/>
</dbReference>
<keyword evidence="8" id="KW-1185">Reference proteome</keyword>
<feature type="transmembrane region" description="Helical" evidence="5">
    <location>
        <begin position="45"/>
        <end position="63"/>
    </location>
</feature>
<evidence type="ECO:0000259" key="6">
    <source>
        <dbReference type="Pfam" id="PF04893"/>
    </source>
</evidence>
<protein>
    <submittedName>
        <fullName evidence="7">YIP1 family protein</fullName>
    </submittedName>
</protein>
<feature type="transmembrane region" description="Helical" evidence="5">
    <location>
        <begin position="218"/>
        <end position="237"/>
    </location>
</feature>
<keyword evidence="2 5" id="KW-0812">Transmembrane</keyword>